<reference evidence="1" key="1">
    <citation type="journal article" date="2014" name="Int. J. Syst. Evol. Microbiol.">
        <title>Complete genome sequence of Corynebacterium casei LMG S-19264T (=DSM 44701T), isolated from a smear-ripened cheese.</title>
        <authorList>
            <consortium name="US DOE Joint Genome Institute (JGI-PGF)"/>
            <person name="Walter F."/>
            <person name="Albersmeier A."/>
            <person name="Kalinowski J."/>
            <person name="Ruckert C."/>
        </authorList>
    </citation>
    <scope>NUCLEOTIDE SEQUENCE</scope>
    <source>
        <strain evidence="1">CGMCC 1.10998</strain>
    </source>
</reference>
<sequence>MATARMEASPIFERNFDSLLAYLRDAVNNPKAISPKRFGEVLQIDMQTLAAQAHVHRNTISRAPEAESVQKFMRETIRVIKAATDISGSVENAVYWYKNDPLTPFEYKTAQQLISEGRTDDIVRYVSSLQAGFAG</sequence>
<dbReference type="AlphaFoldDB" id="A0A916U9Y2"/>
<comment type="caution">
    <text evidence="1">The sequence shown here is derived from an EMBL/GenBank/DDBJ whole genome shotgun (WGS) entry which is preliminary data.</text>
</comment>
<accession>A0A916U9Y2</accession>
<name>A0A916U9Y2_9BURK</name>
<dbReference type="RefSeq" id="WP_229750905.1">
    <property type="nucleotide sequence ID" value="NZ_BMED01000001.1"/>
</dbReference>
<dbReference type="EMBL" id="BMED01000001">
    <property type="protein sequence ID" value="GGC63446.1"/>
    <property type="molecule type" value="Genomic_DNA"/>
</dbReference>
<reference evidence="1" key="2">
    <citation type="submission" date="2020-09" db="EMBL/GenBank/DDBJ databases">
        <authorList>
            <person name="Sun Q."/>
            <person name="Zhou Y."/>
        </authorList>
    </citation>
    <scope>NUCLEOTIDE SEQUENCE</scope>
    <source>
        <strain evidence="1">CGMCC 1.10998</strain>
    </source>
</reference>
<evidence type="ECO:0000313" key="2">
    <source>
        <dbReference type="Proteomes" id="UP000637423"/>
    </source>
</evidence>
<dbReference type="Proteomes" id="UP000637423">
    <property type="component" value="Unassembled WGS sequence"/>
</dbReference>
<organism evidence="1 2">
    <name type="scientific">Undibacterium terreum</name>
    <dbReference type="NCBI Taxonomy" id="1224302"/>
    <lineage>
        <taxon>Bacteria</taxon>
        <taxon>Pseudomonadati</taxon>
        <taxon>Pseudomonadota</taxon>
        <taxon>Betaproteobacteria</taxon>
        <taxon>Burkholderiales</taxon>
        <taxon>Oxalobacteraceae</taxon>
        <taxon>Undibacterium</taxon>
    </lineage>
</organism>
<keyword evidence="2" id="KW-1185">Reference proteome</keyword>
<proteinExistence type="predicted"/>
<gene>
    <name evidence="1" type="ORF">GCM10011396_08000</name>
</gene>
<evidence type="ECO:0000313" key="1">
    <source>
        <dbReference type="EMBL" id="GGC63446.1"/>
    </source>
</evidence>
<protein>
    <submittedName>
        <fullName evidence="1">DUF2384 domain-containing protein</fullName>
    </submittedName>
</protein>